<evidence type="ECO:0000259" key="2">
    <source>
        <dbReference type="Pfam" id="PF13843"/>
    </source>
</evidence>
<dbReference type="EMBL" id="JAZGQO010000023">
    <property type="protein sequence ID" value="KAK6165192.1"/>
    <property type="molecule type" value="Genomic_DNA"/>
</dbReference>
<accession>A0AAN8FW64</accession>
<keyword evidence="4" id="KW-1185">Reference proteome</keyword>
<evidence type="ECO:0000313" key="3">
    <source>
        <dbReference type="EMBL" id="KAK6165192.1"/>
    </source>
</evidence>
<name>A0AAN8FW64_PATCE</name>
<dbReference type="InterPro" id="IPR029526">
    <property type="entry name" value="PGBD"/>
</dbReference>
<evidence type="ECO:0000256" key="1">
    <source>
        <dbReference type="SAM" id="MobiDB-lite"/>
    </source>
</evidence>
<protein>
    <recommendedName>
        <fullName evidence="2">PiggyBac transposable element-derived protein domain-containing protein</fullName>
    </recommendedName>
</protein>
<organism evidence="3 4">
    <name type="scientific">Patella caerulea</name>
    <name type="common">Rayed Mediterranean limpet</name>
    <dbReference type="NCBI Taxonomy" id="87958"/>
    <lineage>
        <taxon>Eukaryota</taxon>
        <taxon>Metazoa</taxon>
        <taxon>Spiralia</taxon>
        <taxon>Lophotrochozoa</taxon>
        <taxon>Mollusca</taxon>
        <taxon>Gastropoda</taxon>
        <taxon>Patellogastropoda</taxon>
        <taxon>Patelloidea</taxon>
        <taxon>Patellidae</taxon>
        <taxon>Patella</taxon>
    </lineage>
</organism>
<comment type="caution">
    <text evidence="3">The sequence shown here is derived from an EMBL/GenBank/DDBJ whole genome shotgun (WGS) entry which is preliminary data.</text>
</comment>
<dbReference type="Proteomes" id="UP001347796">
    <property type="component" value="Unassembled WGS sequence"/>
</dbReference>
<gene>
    <name evidence="3" type="ORF">SNE40_023576</name>
</gene>
<dbReference type="PANTHER" id="PTHR47272">
    <property type="entry name" value="DDE_TNP_1_7 DOMAIN-CONTAINING PROTEIN"/>
    <property type="match status" value="1"/>
</dbReference>
<feature type="domain" description="PiggyBac transposable element-derived protein" evidence="2">
    <location>
        <begin position="112"/>
        <end position="373"/>
    </location>
</feature>
<dbReference type="AlphaFoldDB" id="A0AAN8FW64"/>
<sequence>MSRRSNLTVKDVLRVLDTDDSDFDGCEPESGDDDEDEFIAIAGAADSQESSSSDDDSDFNTDDDLPLAGMVPQQQKKRKKSDYLWRTKDFDPPDTTFKGDQVTYPANFDIPTPYEYFRTFITDDMLELCVEQTNIYSVEKSGKSANLSTKELEKVLGMFLRMGLYQMSGNRAYWEEESRFGPVADVMGRNRFSYLLTVLHFVDNNKVTEEKKVDKIWKVRPWVDMFRNKCRSLVPSEKNSIDEQMIPFKGKRCPFKQYIKGKPHPWGLKVWARSSDTGLLFDFDVYQGGTGKKTDLGMGGDVIVKLCETLPKHQNYKVVADNLFTSIALAEKLLDDGILYVGTVRKNRLGGCPLDSDKDMEAKGRGSIDSKAGHHVKGARSLSLSWARLDVGEGALFIARL</sequence>
<proteinExistence type="predicted"/>
<reference evidence="3 4" key="1">
    <citation type="submission" date="2024-01" db="EMBL/GenBank/DDBJ databases">
        <title>The genome of the rayed Mediterranean limpet Patella caerulea (Linnaeus, 1758).</title>
        <authorList>
            <person name="Anh-Thu Weber A."/>
            <person name="Halstead-Nussloch G."/>
        </authorList>
    </citation>
    <scope>NUCLEOTIDE SEQUENCE [LARGE SCALE GENOMIC DNA]</scope>
    <source>
        <strain evidence="3">AATW-2023a</strain>
        <tissue evidence="3">Whole specimen</tissue>
    </source>
</reference>
<feature type="compositionally biased region" description="Acidic residues" evidence="1">
    <location>
        <begin position="52"/>
        <end position="65"/>
    </location>
</feature>
<dbReference type="PANTHER" id="PTHR47272:SF1">
    <property type="entry name" value="PIGGYBAC TRANSPOSABLE ELEMENT-DERIVED PROTEIN 3-LIKE"/>
    <property type="match status" value="1"/>
</dbReference>
<evidence type="ECO:0000313" key="4">
    <source>
        <dbReference type="Proteomes" id="UP001347796"/>
    </source>
</evidence>
<feature type="region of interest" description="Disordered" evidence="1">
    <location>
        <begin position="41"/>
        <end position="82"/>
    </location>
</feature>
<dbReference type="Pfam" id="PF13843">
    <property type="entry name" value="DDE_Tnp_1_7"/>
    <property type="match status" value="1"/>
</dbReference>